<feature type="domain" description="OmpA-like" evidence="6">
    <location>
        <begin position="378"/>
        <end position="497"/>
    </location>
</feature>
<dbReference type="EMBL" id="AP018042">
    <property type="protein sequence ID" value="BAX81570.1"/>
    <property type="molecule type" value="Genomic_DNA"/>
</dbReference>
<dbReference type="SUPFAM" id="SSF103088">
    <property type="entry name" value="OmpA-like"/>
    <property type="match status" value="1"/>
</dbReference>
<keyword evidence="3" id="KW-0998">Cell outer membrane</keyword>
<reference evidence="8" key="2">
    <citation type="journal article" date="2020" name="Antonie Van Leeuwenhoek">
        <title>Labilibaculum antarcticum sp. nov., a novel facultative anaerobic, psychrotorelant bacterium isolated from marine sediment of Antarctica.</title>
        <authorList>
            <person name="Watanabe M."/>
            <person name="Kojima H."/>
            <person name="Fukui M."/>
        </authorList>
    </citation>
    <scope>NUCLEOTIDE SEQUENCE [LARGE SCALE GENOMIC DNA]</scope>
    <source>
        <strain evidence="8">SPP2</strain>
    </source>
</reference>
<dbReference type="RefSeq" id="WP_096431103.1">
    <property type="nucleotide sequence ID" value="NZ_AP018042.1"/>
</dbReference>
<dbReference type="InterPro" id="IPR006665">
    <property type="entry name" value="OmpA-like"/>
</dbReference>
<dbReference type="PANTHER" id="PTHR30329:SF21">
    <property type="entry name" value="LIPOPROTEIN YIAD-RELATED"/>
    <property type="match status" value="1"/>
</dbReference>
<dbReference type="InterPro" id="IPR050330">
    <property type="entry name" value="Bact_OuterMem_StrucFunc"/>
</dbReference>
<protein>
    <recommendedName>
        <fullName evidence="6">OmpA-like domain-containing protein</fullName>
    </recommendedName>
</protein>
<dbReference type="PANTHER" id="PTHR30329">
    <property type="entry name" value="STATOR ELEMENT OF FLAGELLAR MOTOR COMPLEX"/>
    <property type="match status" value="1"/>
</dbReference>
<evidence type="ECO:0000313" key="8">
    <source>
        <dbReference type="Proteomes" id="UP000218267"/>
    </source>
</evidence>
<gene>
    <name evidence="7" type="ORF">ALGA_3270</name>
</gene>
<proteinExistence type="predicted"/>
<evidence type="ECO:0000256" key="4">
    <source>
        <dbReference type="PROSITE-ProRule" id="PRU00473"/>
    </source>
</evidence>
<dbReference type="Gene3D" id="3.30.1330.60">
    <property type="entry name" value="OmpA-like domain"/>
    <property type="match status" value="1"/>
</dbReference>
<dbReference type="KEGG" id="mbas:ALGA_3270"/>
<dbReference type="Gene3D" id="1.20.1270.390">
    <property type="match status" value="1"/>
</dbReference>
<evidence type="ECO:0000256" key="1">
    <source>
        <dbReference type="ARBA" id="ARBA00004442"/>
    </source>
</evidence>
<name>A0A1Y1CMQ3_9BACT</name>
<evidence type="ECO:0000256" key="2">
    <source>
        <dbReference type="ARBA" id="ARBA00023136"/>
    </source>
</evidence>
<comment type="subcellular location">
    <subcellularLocation>
        <location evidence="1">Cell outer membrane</location>
    </subcellularLocation>
</comment>
<feature type="signal peptide" evidence="5">
    <location>
        <begin position="1"/>
        <end position="26"/>
    </location>
</feature>
<evidence type="ECO:0000259" key="6">
    <source>
        <dbReference type="PROSITE" id="PS51123"/>
    </source>
</evidence>
<sequence>MKTFTKNKLVIVSILVSMFYTSNLFSQDAKSIIFNDAKKAYQYAIDKRAEILSPSNFYDGLKYYKKAHSAYESEDNLADIKEYLKEAVNYFQKSTEEIDVMEVLFAETLNSRDDALDAEADVYEKELWEDAQDEFKNATHKYEQGNSDKAKEKGKEAYDLYRKAELAAIKSNLFNHARELIAKAEDMRAEKYAPKTLAKAKKNLKEGQTALETERYDTDKPRMLAKNAEYEASHAIYLVNYIKEIDDQDKEIEDLILRGESYLTQIGDVTGISVKFNKGSSIAAEKISANVIILKDSIFKLKHNLDIYETTNANQIKQIAASAQQIKAMGSKQKEQISDASMKQQMLEDQIAYEEKIVEKFDEVFNMFDMTEANVLRQGNDIILRMTGFNFDIGSAGVKPDNYPLLAKVQNAINIFSESKIVIQGHTDSQGGDSLNLTLSQKRADAVKAYLMANMPDYNQSNIASVGFGESKPIENNETKYGRSKNRRIDVVIKVKRVLYTAKPITTN</sequence>
<dbReference type="InterPro" id="IPR006664">
    <property type="entry name" value="OMP_bac"/>
</dbReference>
<dbReference type="CDD" id="cd07185">
    <property type="entry name" value="OmpA_C-like"/>
    <property type="match status" value="1"/>
</dbReference>
<evidence type="ECO:0000313" key="7">
    <source>
        <dbReference type="EMBL" id="BAX81570.1"/>
    </source>
</evidence>
<keyword evidence="2 4" id="KW-0472">Membrane</keyword>
<dbReference type="PRINTS" id="PR01021">
    <property type="entry name" value="OMPADOMAIN"/>
</dbReference>
<feature type="chain" id="PRO_5013276726" description="OmpA-like domain-containing protein" evidence="5">
    <location>
        <begin position="27"/>
        <end position="508"/>
    </location>
</feature>
<organism evidence="7 8">
    <name type="scientific">Labilibaculum antarcticum</name>
    <dbReference type="NCBI Taxonomy" id="1717717"/>
    <lineage>
        <taxon>Bacteria</taxon>
        <taxon>Pseudomonadati</taxon>
        <taxon>Bacteroidota</taxon>
        <taxon>Bacteroidia</taxon>
        <taxon>Marinilabiliales</taxon>
        <taxon>Marinifilaceae</taxon>
        <taxon>Labilibaculum</taxon>
    </lineage>
</organism>
<dbReference type="InterPro" id="IPR036737">
    <property type="entry name" value="OmpA-like_sf"/>
</dbReference>
<dbReference type="Proteomes" id="UP000218267">
    <property type="component" value="Chromosome"/>
</dbReference>
<keyword evidence="5" id="KW-0732">Signal</keyword>
<dbReference type="Pfam" id="PF00691">
    <property type="entry name" value="OmpA"/>
    <property type="match status" value="1"/>
</dbReference>
<evidence type="ECO:0000256" key="5">
    <source>
        <dbReference type="SAM" id="SignalP"/>
    </source>
</evidence>
<dbReference type="AlphaFoldDB" id="A0A1Y1CMQ3"/>
<dbReference type="PROSITE" id="PS51123">
    <property type="entry name" value="OMPA_2"/>
    <property type="match status" value="1"/>
</dbReference>
<accession>A0A1Y1CMQ3</accession>
<reference evidence="7 8" key="1">
    <citation type="journal article" date="2018" name="Mar. Genomics">
        <title>Complete genome sequence of Marinifilaceae bacterium strain SPP2, isolated from the Antarctic marine sediment.</title>
        <authorList>
            <person name="Watanabe M."/>
            <person name="Kojima H."/>
            <person name="Fukui M."/>
        </authorList>
    </citation>
    <scope>NUCLEOTIDE SEQUENCE [LARGE SCALE GENOMIC DNA]</scope>
    <source>
        <strain evidence="7 8">SPP2</strain>
    </source>
</reference>
<evidence type="ECO:0000256" key="3">
    <source>
        <dbReference type="ARBA" id="ARBA00023237"/>
    </source>
</evidence>
<dbReference type="OrthoDB" id="9782229at2"/>
<dbReference type="GO" id="GO:0009279">
    <property type="term" value="C:cell outer membrane"/>
    <property type="evidence" value="ECO:0007669"/>
    <property type="project" value="UniProtKB-SubCell"/>
</dbReference>
<keyword evidence="8" id="KW-1185">Reference proteome</keyword>